<keyword evidence="3" id="KW-1185">Reference proteome</keyword>
<dbReference type="Proteomes" id="UP000660262">
    <property type="component" value="Unassembled WGS sequence"/>
</dbReference>
<dbReference type="EMBL" id="BNJQ01000029">
    <property type="protein sequence ID" value="GHP10492.1"/>
    <property type="molecule type" value="Genomic_DNA"/>
</dbReference>
<evidence type="ECO:0000256" key="1">
    <source>
        <dbReference type="SAM" id="Coils"/>
    </source>
</evidence>
<keyword evidence="1" id="KW-0175">Coiled coil</keyword>
<evidence type="ECO:0000313" key="3">
    <source>
        <dbReference type="Proteomes" id="UP000660262"/>
    </source>
</evidence>
<proteinExistence type="predicted"/>
<feature type="coiled-coil region" evidence="1">
    <location>
        <begin position="16"/>
        <end position="71"/>
    </location>
</feature>
<comment type="caution">
    <text evidence="2">The sequence shown here is derived from an EMBL/GenBank/DDBJ whole genome shotgun (WGS) entry which is preliminary data.</text>
</comment>
<organism evidence="2 3">
    <name type="scientific">Pycnococcus provasolii</name>
    <dbReference type="NCBI Taxonomy" id="41880"/>
    <lineage>
        <taxon>Eukaryota</taxon>
        <taxon>Viridiplantae</taxon>
        <taxon>Chlorophyta</taxon>
        <taxon>Pseudoscourfieldiophyceae</taxon>
        <taxon>Pseudoscourfieldiales</taxon>
        <taxon>Pycnococcaceae</taxon>
        <taxon>Pycnococcus</taxon>
    </lineage>
</organism>
<dbReference type="AlphaFoldDB" id="A0A830HTP6"/>
<reference evidence="2" key="1">
    <citation type="submission" date="2020-10" db="EMBL/GenBank/DDBJ databases">
        <title>Unveiling of a novel bifunctional photoreceptor, Dualchrome1, isolated from a cosmopolitan green alga.</title>
        <authorList>
            <person name="Suzuki S."/>
            <person name="Kawachi M."/>
        </authorList>
    </citation>
    <scope>NUCLEOTIDE SEQUENCE</scope>
    <source>
        <strain evidence="2">NIES 2893</strain>
    </source>
</reference>
<name>A0A830HTP6_9CHLO</name>
<protein>
    <submittedName>
        <fullName evidence="2">Uncharacterized protein</fullName>
    </submittedName>
</protein>
<sequence>MATSNSQQRAAVLAALERVEREHARLGDALVAVSRESERKRSLLGDAKSALHAQEERLKAATAHCQAAAQQERQAKQLLQQEMDASKHLATRFVDLSREQAKYSKLRDAEDRRILAGMVEWLDKMSDRKVSVA</sequence>
<gene>
    <name evidence="2" type="ORF">PPROV_000922300</name>
</gene>
<accession>A0A830HTP6</accession>
<evidence type="ECO:0000313" key="2">
    <source>
        <dbReference type="EMBL" id="GHP10492.1"/>
    </source>
</evidence>